<name>A0A9N8W9B3_9GLOM</name>
<dbReference type="EMBL" id="CAJVPS010000342">
    <property type="protein sequence ID" value="CAG8478720.1"/>
    <property type="molecule type" value="Genomic_DNA"/>
</dbReference>
<sequence>MPATLSAPEPDSCCLMNQGKKVHGPFNSKEQEDLGDHCSICSGKSSEEVNNGEEGQGSDNLKEVTRNYMKSKGIIEEVPNLYESFSSSTLLSMDKLMSIQNQRIETIVKTLKQNTDDQTSQFTLIHDVISNIEPLIEMVDKLSTKVENNEIELQRIRRLVAWYWRLAYSGFLVAVVVLAIGWCFFVAGDDDVVRDEDDLYKNLF</sequence>
<keyword evidence="1" id="KW-0812">Transmembrane</keyword>
<gene>
    <name evidence="2" type="ORF">ALEPTO_LOCUS2376</name>
</gene>
<evidence type="ECO:0000313" key="3">
    <source>
        <dbReference type="Proteomes" id="UP000789508"/>
    </source>
</evidence>
<dbReference type="Proteomes" id="UP000789508">
    <property type="component" value="Unassembled WGS sequence"/>
</dbReference>
<proteinExistence type="predicted"/>
<keyword evidence="3" id="KW-1185">Reference proteome</keyword>
<dbReference type="AlphaFoldDB" id="A0A9N8W9B3"/>
<reference evidence="2" key="1">
    <citation type="submission" date="2021-06" db="EMBL/GenBank/DDBJ databases">
        <authorList>
            <person name="Kallberg Y."/>
            <person name="Tangrot J."/>
            <person name="Rosling A."/>
        </authorList>
    </citation>
    <scope>NUCLEOTIDE SEQUENCE</scope>
    <source>
        <strain evidence="2">FL130A</strain>
    </source>
</reference>
<protein>
    <submittedName>
        <fullName evidence="2">11057_t:CDS:1</fullName>
    </submittedName>
</protein>
<accession>A0A9N8W9B3</accession>
<evidence type="ECO:0000256" key="1">
    <source>
        <dbReference type="SAM" id="Phobius"/>
    </source>
</evidence>
<organism evidence="2 3">
    <name type="scientific">Ambispora leptoticha</name>
    <dbReference type="NCBI Taxonomy" id="144679"/>
    <lineage>
        <taxon>Eukaryota</taxon>
        <taxon>Fungi</taxon>
        <taxon>Fungi incertae sedis</taxon>
        <taxon>Mucoromycota</taxon>
        <taxon>Glomeromycotina</taxon>
        <taxon>Glomeromycetes</taxon>
        <taxon>Archaeosporales</taxon>
        <taxon>Ambisporaceae</taxon>
        <taxon>Ambispora</taxon>
    </lineage>
</organism>
<feature type="transmembrane region" description="Helical" evidence="1">
    <location>
        <begin position="162"/>
        <end position="187"/>
    </location>
</feature>
<evidence type="ECO:0000313" key="2">
    <source>
        <dbReference type="EMBL" id="CAG8478720.1"/>
    </source>
</evidence>
<comment type="caution">
    <text evidence="2">The sequence shown here is derived from an EMBL/GenBank/DDBJ whole genome shotgun (WGS) entry which is preliminary data.</text>
</comment>
<keyword evidence="1" id="KW-1133">Transmembrane helix</keyword>
<keyword evidence="1" id="KW-0472">Membrane</keyword>